<dbReference type="PANTHER" id="PTHR48022:SF5">
    <property type="entry name" value="ALPHA-GLUCOSIDES PERMEASE MPH2-RELATED"/>
    <property type="match status" value="1"/>
</dbReference>
<evidence type="ECO:0000313" key="13">
    <source>
        <dbReference type="Proteomes" id="UP001309876"/>
    </source>
</evidence>
<dbReference type="InterPro" id="IPR036259">
    <property type="entry name" value="MFS_trans_sf"/>
</dbReference>
<name>A0AAN7T5A8_9EURO</name>
<feature type="transmembrane region" description="Helical" evidence="10">
    <location>
        <begin position="390"/>
        <end position="412"/>
    </location>
</feature>
<dbReference type="GO" id="GO:0005351">
    <property type="term" value="F:carbohydrate:proton symporter activity"/>
    <property type="evidence" value="ECO:0007669"/>
    <property type="project" value="TreeGrafter"/>
</dbReference>
<evidence type="ECO:0000256" key="3">
    <source>
        <dbReference type="ARBA" id="ARBA00022448"/>
    </source>
</evidence>
<keyword evidence="6 10" id="KW-1133">Transmembrane helix</keyword>
<feature type="transmembrane region" description="Helical" evidence="10">
    <location>
        <begin position="418"/>
        <end position="446"/>
    </location>
</feature>
<feature type="compositionally biased region" description="Polar residues" evidence="9">
    <location>
        <begin position="549"/>
        <end position="564"/>
    </location>
</feature>
<evidence type="ECO:0000256" key="5">
    <source>
        <dbReference type="ARBA" id="ARBA00022692"/>
    </source>
</evidence>
<dbReference type="InterPro" id="IPR020846">
    <property type="entry name" value="MFS_dom"/>
</dbReference>
<feature type="transmembrane region" description="Helical" evidence="10">
    <location>
        <begin position="493"/>
        <end position="511"/>
    </location>
</feature>
<sequence length="577" mass="63588">MSSKRHSAINASNGCDDGVVRMNDNTFRRLSQANPSIGQQVNEIELATAMEKSLTIRQAVRLYKRAICFSLIMSLAVVMEGYDLATTGTFMGYDAFRNSFGTELDPDGNPRISAAWQAAVLNGTQAGSIIGLWINGYLSEWIGYRKTMLLALFASAAFNFIHFFAQSIGMVTAGSVLMGLPWGIYQTLTVTYASDITPAVLRPYLTTYINLCWVSGQLVSSGVLRGCDTINNDWGWRIPFSLQWVWVPFICVGALMAPESPWWLVRKGRFNDARNSVRRLTTPSADIPFNLDGALALINHTNELEKAMNEGVGYRNCFRPIERRRTLIACVVWLTQALCGAALMGYSVQIFREAGLSGEDGLNMAIGQYALGFIGTLISWFLMSHIGRRALYFWGLCLLSCFLLVIGGLGVISQDNVGAAWALGSVLLVYTLVYNCTVGPVCYALVSEIPSTRAKVKTVVLARNVYNLGGIINNIIVPRMLSPTDWNWAGKSGFFFAGLTAILAAFMFFMLPECKGRTYAELDILFENKVPARKFHKTNVDQHAGHTTIADTQTRASSSDTVTGDSEKPRDVRKEVV</sequence>
<feature type="transmembrane region" description="Helical" evidence="10">
    <location>
        <begin position="62"/>
        <end position="82"/>
    </location>
</feature>
<keyword evidence="13" id="KW-1185">Reference proteome</keyword>
<organism evidence="12 13">
    <name type="scientific">Lithohypha guttulata</name>
    <dbReference type="NCBI Taxonomy" id="1690604"/>
    <lineage>
        <taxon>Eukaryota</taxon>
        <taxon>Fungi</taxon>
        <taxon>Dikarya</taxon>
        <taxon>Ascomycota</taxon>
        <taxon>Pezizomycotina</taxon>
        <taxon>Eurotiomycetes</taxon>
        <taxon>Chaetothyriomycetidae</taxon>
        <taxon>Chaetothyriales</taxon>
        <taxon>Trichomeriaceae</taxon>
        <taxon>Lithohypha</taxon>
    </lineage>
</organism>
<reference evidence="12 13" key="1">
    <citation type="submission" date="2023-08" db="EMBL/GenBank/DDBJ databases">
        <title>Black Yeasts Isolated from many extreme environments.</title>
        <authorList>
            <person name="Coleine C."/>
            <person name="Stajich J.E."/>
            <person name="Selbmann L."/>
        </authorList>
    </citation>
    <scope>NUCLEOTIDE SEQUENCE [LARGE SCALE GENOMIC DNA]</scope>
    <source>
        <strain evidence="12 13">CCFEE 5910</strain>
    </source>
</reference>
<feature type="domain" description="Major facilitator superfamily (MFS) profile" evidence="11">
    <location>
        <begin position="69"/>
        <end position="515"/>
    </location>
</feature>
<feature type="transmembrane region" description="Helical" evidence="10">
    <location>
        <begin position="326"/>
        <end position="346"/>
    </location>
</feature>
<evidence type="ECO:0000259" key="11">
    <source>
        <dbReference type="PROSITE" id="PS50850"/>
    </source>
</evidence>
<keyword evidence="5 10" id="KW-0812">Transmembrane</keyword>
<accession>A0AAN7T5A8</accession>
<dbReference type="InterPro" id="IPR005828">
    <property type="entry name" value="MFS_sugar_transport-like"/>
</dbReference>
<dbReference type="GO" id="GO:0016020">
    <property type="term" value="C:membrane"/>
    <property type="evidence" value="ECO:0007669"/>
    <property type="project" value="UniProtKB-SubCell"/>
</dbReference>
<dbReference type="NCBIfam" id="TIGR00879">
    <property type="entry name" value="SP"/>
    <property type="match status" value="1"/>
</dbReference>
<evidence type="ECO:0000256" key="9">
    <source>
        <dbReference type="SAM" id="MobiDB-lite"/>
    </source>
</evidence>
<comment type="subcellular location">
    <subcellularLocation>
        <location evidence="1">Membrane</location>
        <topology evidence="1">Multi-pass membrane protein</topology>
    </subcellularLocation>
</comment>
<dbReference type="Pfam" id="PF00083">
    <property type="entry name" value="Sugar_tr"/>
    <property type="match status" value="1"/>
</dbReference>
<proteinExistence type="inferred from homology"/>
<feature type="transmembrane region" description="Helical" evidence="10">
    <location>
        <begin position="366"/>
        <end position="383"/>
    </location>
</feature>
<keyword evidence="7 10" id="KW-0472">Membrane</keyword>
<evidence type="ECO:0000313" key="12">
    <source>
        <dbReference type="EMBL" id="KAK5088958.1"/>
    </source>
</evidence>
<dbReference type="InterPro" id="IPR050360">
    <property type="entry name" value="MFS_Sugar_Transporters"/>
</dbReference>
<dbReference type="SUPFAM" id="SSF103473">
    <property type="entry name" value="MFS general substrate transporter"/>
    <property type="match status" value="1"/>
</dbReference>
<evidence type="ECO:0000256" key="4">
    <source>
        <dbReference type="ARBA" id="ARBA00022597"/>
    </source>
</evidence>
<evidence type="ECO:0000256" key="10">
    <source>
        <dbReference type="SAM" id="Phobius"/>
    </source>
</evidence>
<dbReference type="AlphaFoldDB" id="A0AAN7T5A8"/>
<feature type="compositionally biased region" description="Basic and acidic residues" evidence="9">
    <location>
        <begin position="565"/>
        <end position="577"/>
    </location>
</feature>
<dbReference type="InterPro" id="IPR003663">
    <property type="entry name" value="Sugar/inositol_transpt"/>
</dbReference>
<dbReference type="EMBL" id="JAVRRJ010000002">
    <property type="protein sequence ID" value="KAK5088958.1"/>
    <property type="molecule type" value="Genomic_DNA"/>
</dbReference>
<comment type="similarity">
    <text evidence="2 8">Belongs to the major facilitator superfamily. Sugar transporter (TC 2.A.1.1) family.</text>
</comment>
<evidence type="ECO:0000256" key="1">
    <source>
        <dbReference type="ARBA" id="ARBA00004141"/>
    </source>
</evidence>
<feature type="transmembrane region" description="Helical" evidence="10">
    <location>
        <begin position="147"/>
        <end position="165"/>
    </location>
</feature>
<dbReference type="FunFam" id="1.20.1250.20:FF:000254">
    <property type="entry name" value="MAL31p Maltose permease"/>
    <property type="match status" value="1"/>
</dbReference>
<gene>
    <name evidence="12" type="ORF">LTR05_003182</name>
</gene>
<comment type="caution">
    <text evidence="12">The sequence shown here is derived from an EMBL/GenBank/DDBJ whole genome shotgun (WGS) entry which is preliminary data.</text>
</comment>
<feature type="region of interest" description="Disordered" evidence="9">
    <location>
        <begin position="541"/>
        <end position="577"/>
    </location>
</feature>
<dbReference type="Proteomes" id="UP001309876">
    <property type="component" value="Unassembled WGS sequence"/>
</dbReference>
<keyword evidence="3 8" id="KW-0813">Transport</keyword>
<evidence type="ECO:0000256" key="6">
    <source>
        <dbReference type="ARBA" id="ARBA00022989"/>
    </source>
</evidence>
<keyword evidence="4" id="KW-0762">Sugar transport</keyword>
<feature type="transmembrane region" description="Helical" evidence="10">
    <location>
        <begin position="114"/>
        <end position="135"/>
    </location>
</feature>
<feature type="transmembrane region" description="Helical" evidence="10">
    <location>
        <begin position="458"/>
        <end position="481"/>
    </location>
</feature>
<evidence type="ECO:0000256" key="2">
    <source>
        <dbReference type="ARBA" id="ARBA00010992"/>
    </source>
</evidence>
<protein>
    <recommendedName>
        <fullName evidence="11">Major facilitator superfamily (MFS) profile domain-containing protein</fullName>
    </recommendedName>
</protein>
<evidence type="ECO:0000256" key="7">
    <source>
        <dbReference type="ARBA" id="ARBA00023136"/>
    </source>
</evidence>
<dbReference type="Gene3D" id="1.20.1250.20">
    <property type="entry name" value="MFS general substrate transporter like domains"/>
    <property type="match status" value="1"/>
</dbReference>
<evidence type="ECO:0000256" key="8">
    <source>
        <dbReference type="RuleBase" id="RU003346"/>
    </source>
</evidence>
<feature type="transmembrane region" description="Helical" evidence="10">
    <location>
        <begin position="244"/>
        <end position="265"/>
    </location>
</feature>
<dbReference type="PROSITE" id="PS50850">
    <property type="entry name" value="MFS"/>
    <property type="match status" value="1"/>
</dbReference>
<dbReference type="PANTHER" id="PTHR48022">
    <property type="entry name" value="PLASTIDIC GLUCOSE TRANSPORTER 4"/>
    <property type="match status" value="1"/>
</dbReference>